<reference evidence="7 9" key="3">
    <citation type="submission" date="2013-04" db="EMBL/GenBank/DDBJ databases">
        <authorList>
            <person name="Chin J."/>
            <person name="Alexander D.H."/>
            <person name="Marks P."/>
            <person name="Korlach J."/>
            <person name="Clum A."/>
            <person name="Copeland A."/>
        </authorList>
    </citation>
    <scope>NUCLEOTIDE SEQUENCE [LARGE SCALE GENOMIC DNA]</scope>
    <source>
        <strain evidence="9">ATCC 35948 / DSM 1279 / VKM B-1258 / 21</strain>
        <strain evidence="7">DSM 1279</strain>
    </source>
</reference>
<organism evidence="7 9">
    <name type="scientific">Meiothermus ruber (strain ATCC 35948 / DSM 1279 / VKM B-1258 / 21)</name>
    <name type="common">Thermus ruber</name>
    <dbReference type="NCBI Taxonomy" id="504728"/>
    <lineage>
        <taxon>Bacteria</taxon>
        <taxon>Thermotogati</taxon>
        <taxon>Deinococcota</taxon>
        <taxon>Deinococci</taxon>
        <taxon>Thermales</taxon>
        <taxon>Thermaceae</taxon>
        <taxon>Meiothermus</taxon>
    </lineage>
</organism>
<dbReference type="Pfam" id="PF04140">
    <property type="entry name" value="ICMT"/>
    <property type="match status" value="1"/>
</dbReference>
<accession>D3PT78</accession>
<dbReference type="KEGG" id="mrb:Mrub_1904"/>
<keyword evidence="4 5" id="KW-0472">Membrane</keyword>
<gene>
    <name evidence="6" type="ordered locus">Mrub_1904</name>
    <name evidence="7" type="ORF">K649_13040</name>
</gene>
<dbReference type="RefSeq" id="WP_013014160.1">
    <property type="nucleotide sequence ID" value="NC_013946.1"/>
</dbReference>
<dbReference type="AlphaFoldDB" id="D3PT78"/>
<dbReference type="Proteomes" id="UP000006655">
    <property type="component" value="Chromosome"/>
</dbReference>
<dbReference type="GO" id="GO:0032259">
    <property type="term" value="P:methylation"/>
    <property type="evidence" value="ECO:0007669"/>
    <property type="project" value="UniProtKB-KW"/>
</dbReference>
<reference evidence="7" key="2">
    <citation type="submission" date="2013-04" db="EMBL/GenBank/DDBJ databases">
        <title>Non-Hybrid, Finished Microbial Genome Assemblies from Long-Read SMRT Sequencing Data.</title>
        <authorList>
            <person name="Klammer A."/>
            <person name="Drake J."/>
            <person name="Heiner C."/>
            <person name="Clum A."/>
            <person name="Copeland A."/>
            <person name="Huddleston J."/>
            <person name="Eichler E."/>
            <person name="Turner S.W."/>
        </authorList>
    </citation>
    <scope>NUCLEOTIDE SEQUENCE</scope>
    <source>
        <strain evidence="7">DSM 1279</strain>
    </source>
</reference>
<evidence type="ECO:0000313" key="8">
    <source>
        <dbReference type="Proteomes" id="UP000006655"/>
    </source>
</evidence>
<dbReference type="Gene3D" id="1.20.120.1630">
    <property type="match status" value="1"/>
</dbReference>
<evidence type="ECO:0000256" key="1">
    <source>
        <dbReference type="ARBA" id="ARBA00004141"/>
    </source>
</evidence>
<evidence type="ECO:0000256" key="3">
    <source>
        <dbReference type="ARBA" id="ARBA00022989"/>
    </source>
</evidence>
<dbReference type="KEGG" id="mre:K649_13040"/>
<dbReference type="EMBL" id="CP005385">
    <property type="protein sequence ID" value="AGK05894.1"/>
    <property type="molecule type" value="Genomic_DNA"/>
</dbReference>
<keyword evidence="3 5" id="KW-1133">Transmembrane helix</keyword>
<sequence length="184" mass="21056">MVGLWVALIWVVLQRLLELRLAQANLRWALAQGAKEYGREHYPLFFLLHIGWMLGWLLEGLARNQPSPIWGFWLLVFLLAQGLRYWAIGSLGQYWNTRIVIVPGGQRITRGPYRYLRHPNYLAVALELLSLPLIFNAWITALAATVLNAWLLLCVRIPAEEKALAAYSQTQPQTPSLEEASQRP</sequence>
<evidence type="ECO:0000313" key="7">
    <source>
        <dbReference type="EMBL" id="AGK05894.1"/>
    </source>
</evidence>
<reference evidence="6 8" key="1">
    <citation type="journal article" date="2010" name="Stand. Genomic Sci.">
        <title>Complete genome sequence of Meiothermus ruber type strain (21).</title>
        <authorList>
            <person name="Tindall B.J."/>
            <person name="Sikorski J."/>
            <person name="Lucas S."/>
            <person name="Goltsman E."/>
            <person name="Copeland A."/>
            <person name="Glavina Del Rio T."/>
            <person name="Nolan M."/>
            <person name="Tice H."/>
            <person name="Cheng J.F."/>
            <person name="Han C."/>
            <person name="Pitluck S."/>
            <person name="Liolios K."/>
            <person name="Ivanova N."/>
            <person name="Mavromatis K."/>
            <person name="Ovchinnikova G."/>
            <person name="Pati A."/>
            <person name="Fahnrich R."/>
            <person name="Goodwin L."/>
            <person name="Chen A."/>
            <person name="Palaniappan K."/>
            <person name="Land M."/>
            <person name="Hauser L."/>
            <person name="Chang Y.J."/>
            <person name="Jeffries C.D."/>
            <person name="Rohde M."/>
            <person name="Goker M."/>
            <person name="Woyke T."/>
            <person name="Bristow J."/>
            <person name="Eisen J.A."/>
            <person name="Markowitz V."/>
            <person name="Hugenholtz P."/>
            <person name="Kyrpides N.C."/>
            <person name="Klenk H.P."/>
            <person name="Lapidus A."/>
        </authorList>
    </citation>
    <scope>NUCLEOTIDE SEQUENCE [LARGE SCALE GENOMIC DNA]</scope>
    <source>
        <strain evidence="8">ATCC 35948 / DSM 1279 / VKM B-1258 / 21</strain>
        <strain evidence="6">DSM 1279</strain>
    </source>
</reference>
<dbReference type="Proteomes" id="UP000013026">
    <property type="component" value="Chromosome"/>
</dbReference>
<dbReference type="GO" id="GO:0004671">
    <property type="term" value="F:protein C-terminal S-isoprenylcysteine carboxyl O-methyltransferase activity"/>
    <property type="evidence" value="ECO:0007669"/>
    <property type="project" value="InterPro"/>
</dbReference>
<dbReference type="OrthoDB" id="7203053at2"/>
<dbReference type="PANTHER" id="PTHR43847:SF1">
    <property type="entry name" value="BLL3993 PROTEIN"/>
    <property type="match status" value="1"/>
</dbReference>
<evidence type="ECO:0000256" key="4">
    <source>
        <dbReference type="ARBA" id="ARBA00023136"/>
    </source>
</evidence>
<keyword evidence="2 5" id="KW-0812">Transmembrane</keyword>
<keyword evidence="8" id="KW-1185">Reference proteome</keyword>
<dbReference type="GO" id="GO:0016020">
    <property type="term" value="C:membrane"/>
    <property type="evidence" value="ECO:0007669"/>
    <property type="project" value="UniProtKB-SubCell"/>
</dbReference>
<dbReference type="STRING" id="504728.K649_13040"/>
<dbReference type="PANTHER" id="PTHR43847">
    <property type="entry name" value="BLL3993 PROTEIN"/>
    <property type="match status" value="1"/>
</dbReference>
<proteinExistence type="predicted"/>
<name>D3PT78_MEIRD</name>
<evidence type="ECO:0000256" key="5">
    <source>
        <dbReference type="SAM" id="Phobius"/>
    </source>
</evidence>
<evidence type="ECO:0000256" key="2">
    <source>
        <dbReference type="ARBA" id="ARBA00022692"/>
    </source>
</evidence>
<evidence type="ECO:0000313" key="9">
    <source>
        <dbReference type="Proteomes" id="UP000013026"/>
    </source>
</evidence>
<dbReference type="InterPro" id="IPR052527">
    <property type="entry name" value="Metal_cation-efflux_comp"/>
</dbReference>
<keyword evidence="7" id="KW-0808">Transferase</keyword>
<feature type="transmembrane region" description="Helical" evidence="5">
    <location>
        <begin position="133"/>
        <end position="153"/>
    </location>
</feature>
<dbReference type="InterPro" id="IPR007269">
    <property type="entry name" value="ICMT_MeTrfase"/>
</dbReference>
<feature type="transmembrane region" description="Helical" evidence="5">
    <location>
        <begin position="70"/>
        <end position="88"/>
    </location>
</feature>
<dbReference type="EMBL" id="CP001743">
    <property type="protein sequence ID" value="ADD28661.1"/>
    <property type="molecule type" value="Genomic_DNA"/>
</dbReference>
<keyword evidence="7" id="KW-0489">Methyltransferase</keyword>
<dbReference type="eggNOG" id="COG1755">
    <property type="taxonomic scope" value="Bacteria"/>
</dbReference>
<comment type="subcellular location">
    <subcellularLocation>
        <location evidence="1">Membrane</location>
        <topology evidence="1">Multi-pass membrane protein</topology>
    </subcellularLocation>
</comment>
<feature type="transmembrane region" description="Helical" evidence="5">
    <location>
        <begin position="41"/>
        <end position="58"/>
    </location>
</feature>
<dbReference type="PATRIC" id="fig|504728.9.peg.2682"/>
<protein>
    <submittedName>
        <fullName evidence="7">Isoprenylcysteine carboxyl methyltransferase</fullName>
    </submittedName>
</protein>
<evidence type="ECO:0000313" key="6">
    <source>
        <dbReference type="EMBL" id="ADD28661.1"/>
    </source>
</evidence>